<evidence type="ECO:0000313" key="3">
    <source>
        <dbReference type="EMBL" id="SEE95376.1"/>
    </source>
</evidence>
<sequence>MFKRTFIALLILMAIPVFQACQDSPSNQQQQKQEQQKQEKQEPWSEEQLMEPAELAGTLKADDQDIPVIISLGAGNIIGNSKDTGPSGEKEGLQNLRNEVKDLPRDTDLVIYCGCCPFEHCPNVRPAFSLLNEMGFENHKLLNLRDNIKVDWIDKGYPVSRQQ</sequence>
<accession>A0A1H5N1I7</accession>
<reference evidence="3 4" key="1">
    <citation type="submission" date="2016-10" db="EMBL/GenBank/DDBJ databases">
        <authorList>
            <person name="de Groot N.N."/>
        </authorList>
    </citation>
    <scope>NUCLEOTIDE SEQUENCE [LARGE SCALE GENOMIC DNA]</scope>
    <source>
        <strain evidence="3 4">DSM 23553</strain>
    </source>
</reference>
<feature type="compositionally biased region" description="Basic and acidic residues" evidence="1">
    <location>
        <begin position="34"/>
        <end position="43"/>
    </location>
</feature>
<dbReference type="EMBL" id="FNUG01000003">
    <property type="protein sequence ID" value="SEE95376.1"/>
    <property type="molecule type" value="Genomic_DNA"/>
</dbReference>
<organism evidence="3 4">
    <name type="scientific">Salinimicrobium catena</name>
    <dbReference type="NCBI Taxonomy" id="390640"/>
    <lineage>
        <taxon>Bacteria</taxon>
        <taxon>Pseudomonadati</taxon>
        <taxon>Bacteroidota</taxon>
        <taxon>Flavobacteriia</taxon>
        <taxon>Flavobacteriales</taxon>
        <taxon>Flavobacteriaceae</taxon>
        <taxon>Salinimicrobium</taxon>
    </lineage>
</organism>
<keyword evidence="4" id="KW-1185">Reference proteome</keyword>
<gene>
    <name evidence="3" type="ORF">SAMN04488034_103259</name>
</gene>
<dbReference type="STRING" id="390640.SAMN04488034_103259"/>
<dbReference type="Proteomes" id="UP000199448">
    <property type="component" value="Unassembled WGS sequence"/>
</dbReference>
<keyword evidence="2" id="KW-0732">Signal</keyword>
<protein>
    <recommendedName>
        <fullName evidence="5">Rhodanese-like domain-containing protein</fullName>
    </recommendedName>
</protein>
<feature type="signal peptide" evidence="2">
    <location>
        <begin position="1"/>
        <end position="19"/>
    </location>
</feature>
<dbReference type="AlphaFoldDB" id="A0A1H5N1I7"/>
<dbReference type="RefSeq" id="WP_176763459.1">
    <property type="nucleotide sequence ID" value="NZ_FNGG01000003.1"/>
</dbReference>
<evidence type="ECO:0000256" key="1">
    <source>
        <dbReference type="SAM" id="MobiDB-lite"/>
    </source>
</evidence>
<feature type="region of interest" description="Disordered" evidence="1">
    <location>
        <begin position="25"/>
        <end position="48"/>
    </location>
</feature>
<name>A0A1H5N1I7_9FLAO</name>
<evidence type="ECO:0000313" key="4">
    <source>
        <dbReference type="Proteomes" id="UP000199448"/>
    </source>
</evidence>
<dbReference type="PROSITE" id="PS51257">
    <property type="entry name" value="PROKAR_LIPOPROTEIN"/>
    <property type="match status" value="1"/>
</dbReference>
<evidence type="ECO:0008006" key="5">
    <source>
        <dbReference type="Google" id="ProtNLM"/>
    </source>
</evidence>
<evidence type="ECO:0000256" key="2">
    <source>
        <dbReference type="SAM" id="SignalP"/>
    </source>
</evidence>
<proteinExistence type="predicted"/>
<feature type="chain" id="PRO_5011604797" description="Rhodanese-like domain-containing protein" evidence="2">
    <location>
        <begin position="20"/>
        <end position="163"/>
    </location>
</feature>